<evidence type="ECO:0000313" key="2">
    <source>
        <dbReference type="EMBL" id="GAA2428620.1"/>
    </source>
</evidence>
<dbReference type="InterPro" id="IPR036388">
    <property type="entry name" value="WH-like_DNA-bd_sf"/>
</dbReference>
<gene>
    <name evidence="2" type="ORF">GCM10010191_47190</name>
</gene>
<organism evidence="2 3">
    <name type="scientific">Actinomadura vinacea</name>
    <dbReference type="NCBI Taxonomy" id="115336"/>
    <lineage>
        <taxon>Bacteria</taxon>
        <taxon>Bacillati</taxon>
        <taxon>Actinomycetota</taxon>
        <taxon>Actinomycetes</taxon>
        <taxon>Streptosporangiales</taxon>
        <taxon>Thermomonosporaceae</taxon>
        <taxon>Actinomadura</taxon>
    </lineage>
</organism>
<dbReference type="SUPFAM" id="SSF46785">
    <property type="entry name" value="Winged helix' DNA-binding domain"/>
    <property type="match status" value="1"/>
</dbReference>
<dbReference type="EMBL" id="BAAARW010000016">
    <property type="protein sequence ID" value="GAA2428620.1"/>
    <property type="molecule type" value="Genomic_DNA"/>
</dbReference>
<evidence type="ECO:0000313" key="3">
    <source>
        <dbReference type="Proteomes" id="UP001501231"/>
    </source>
</evidence>
<feature type="domain" description="O-methyltransferase dimerisation" evidence="1">
    <location>
        <begin position="13"/>
        <end position="80"/>
    </location>
</feature>
<dbReference type="Proteomes" id="UP001501231">
    <property type="component" value="Unassembled WGS sequence"/>
</dbReference>
<dbReference type="InterPro" id="IPR012967">
    <property type="entry name" value="COMT_dimerisation"/>
</dbReference>
<dbReference type="Gene3D" id="1.10.10.10">
    <property type="entry name" value="Winged helix-like DNA-binding domain superfamily/Winged helix DNA-binding domain"/>
    <property type="match status" value="1"/>
</dbReference>
<sequence length="115" mass="12349">MTGGMQATRDVVDLIPGRWRAQALYTAVELGLPDFIEAGRTTCGELAESTGAEEAGIHRLTRGVFEGSERTGYRNTEASTAPSGFEVAHSQSFYAYLSPHEDTAKRPPTDGRGEG</sequence>
<proteinExistence type="predicted"/>
<protein>
    <recommendedName>
        <fullName evidence="1">O-methyltransferase dimerisation domain-containing protein</fullName>
    </recommendedName>
</protein>
<dbReference type="InterPro" id="IPR036390">
    <property type="entry name" value="WH_DNA-bd_sf"/>
</dbReference>
<accession>A0ABP5WJE4</accession>
<evidence type="ECO:0000259" key="1">
    <source>
        <dbReference type="Pfam" id="PF08100"/>
    </source>
</evidence>
<name>A0ABP5WJE4_9ACTN</name>
<dbReference type="Pfam" id="PF08100">
    <property type="entry name" value="Dimerisation"/>
    <property type="match status" value="1"/>
</dbReference>
<comment type="caution">
    <text evidence="2">The sequence shown here is derived from an EMBL/GenBank/DDBJ whole genome shotgun (WGS) entry which is preliminary data.</text>
</comment>
<keyword evidence="3" id="KW-1185">Reference proteome</keyword>
<dbReference type="RefSeq" id="WP_344591638.1">
    <property type="nucleotide sequence ID" value="NZ_BAAARW010000016.1"/>
</dbReference>
<reference evidence="3" key="1">
    <citation type="journal article" date="2019" name="Int. J. Syst. Evol. Microbiol.">
        <title>The Global Catalogue of Microorganisms (GCM) 10K type strain sequencing project: providing services to taxonomists for standard genome sequencing and annotation.</title>
        <authorList>
            <consortium name="The Broad Institute Genomics Platform"/>
            <consortium name="The Broad Institute Genome Sequencing Center for Infectious Disease"/>
            <person name="Wu L."/>
            <person name="Ma J."/>
        </authorList>
    </citation>
    <scope>NUCLEOTIDE SEQUENCE [LARGE SCALE GENOMIC DNA]</scope>
    <source>
        <strain evidence="3">JCM 3325</strain>
    </source>
</reference>